<name>A0A9D0Z3I8_9FIRM</name>
<proteinExistence type="predicted"/>
<gene>
    <name evidence="5" type="ORF">IAB74_05310</name>
</gene>
<dbReference type="InterPro" id="IPR017896">
    <property type="entry name" value="4Fe4S_Fe-S-bd"/>
</dbReference>
<dbReference type="SUPFAM" id="SSF51430">
    <property type="entry name" value="NAD(P)-linked oxidoreductase"/>
    <property type="match status" value="1"/>
</dbReference>
<evidence type="ECO:0000256" key="3">
    <source>
        <dbReference type="ARBA" id="ARBA00023014"/>
    </source>
</evidence>
<dbReference type="CDD" id="cd19100">
    <property type="entry name" value="AKR_unchar"/>
    <property type="match status" value="1"/>
</dbReference>
<keyword evidence="1" id="KW-0479">Metal-binding</keyword>
<dbReference type="Gene3D" id="3.20.20.100">
    <property type="entry name" value="NADP-dependent oxidoreductase domain"/>
    <property type="match status" value="1"/>
</dbReference>
<evidence type="ECO:0000313" key="6">
    <source>
        <dbReference type="Proteomes" id="UP000886796"/>
    </source>
</evidence>
<reference evidence="5" key="2">
    <citation type="journal article" date="2021" name="PeerJ">
        <title>Extensive microbial diversity within the chicken gut microbiome revealed by metagenomics and culture.</title>
        <authorList>
            <person name="Gilroy R."/>
            <person name="Ravi A."/>
            <person name="Getino M."/>
            <person name="Pursley I."/>
            <person name="Horton D.L."/>
            <person name="Alikhan N.F."/>
            <person name="Baker D."/>
            <person name="Gharbi K."/>
            <person name="Hall N."/>
            <person name="Watson M."/>
            <person name="Adriaenssens E.M."/>
            <person name="Foster-Nyarko E."/>
            <person name="Jarju S."/>
            <person name="Secka A."/>
            <person name="Antonio M."/>
            <person name="Oren A."/>
            <person name="Chaudhuri R.R."/>
            <person name="La Ragione R."/>
            <person name="Hildebrand F."/>
            <person name="Pallen M.J."/>
        </authorList>
    </citation>
    <scope>NUCLEOTIDE SEQUENCE</scope>
    <source>
        <strain evidence="5">13361</strain>
    </source>
</reference>
<dbReference type="PROSITE" id="PS51379">
    <property type="entry name" value="4FE4S_FER_2"/>
    <property type="match status" value="1"/>
</dbReference>
<dbReference type="AlphaFoldDB" id="A0A9D0Z3I8"/>
<sequence>MEYTVLGKTGLKVSRMGLGGIPVQRTHREGTKKLLQAMAAAGINYIDSARAYSVSEEYLGYGLEGIRDRFVLATKSGAKDKETMARDVDISLKNFRTDYIDLYQLHNPDAKGLEQILSPGGALEALQEAKAAGKIGHIGITLHSLELFQKALDMDWVETIMFPYNFVETQAESEIAACAQKNIGFIAMKPLAGGAIEDARLALRFVGKNPAVTIVIPGMAELSELQENLAAAEDKSPWTEAEEAKVEEIRKTLGSQFCRRCNYCAPCTVGIPIPSMFLMEGYLSRYGLEDWARGRYEALPQTASACIQCGACEPRCPYHLPIRQMLKTVKEKFGK</sequence>
<dbReference type="SUPFAM" id="SSF46548">
    <property type="entry name" value="alpha-helical ferredoxin"/>
    <property type="match status" value="1"/>
</dbReference>
<dbReference type="Pfam" id="PF00248">
    <property type="entry name" value="Aldo_ket_red"/>
    <property type="match status" value="1"/>
</dbReference>
<protein>
    <submittedName>
        <fullName evidence="5">Aldo/keto reductase</fullName>
    </submittedName>
</protein>
<dbReference type="InterPro" id="IPR036812">
    <property type="entry name" value="NAD(P)_OxRdtase_dom_sf"/>
</dbReference>
<dbReference type="InterPro" id="IPR023210">
    <property type="entry name" value="NADP_OxRdtase_dom"/>
</dbReference>
<dbReference type="EMBL" id="DVFK01000076">
    <property type="protein sequence ID" value="HIQ67906.1"/>
    <property type="molecule type" value="Genomic_DNA"/>
</dbReference>
<comment type="caution">
    <text evidence="5">The sequence shown here is derived from an EMBL/GenBank/DDBJ whole genome shotgun (WGS) entry which is preliminary data.</text>
</comment>
<keyword evidence="3" id="KW-0411">Iron-sulfur</keyword>
<dbReference type="GO" id="GO:0046872">
    <property type="term" value="F:metal ion binding"/>
    <property type="evidence" value="ECO:0007669"/>
    <property type="project" value="UniProtKB-KW"/>
</dbReference>
<dbReference type="PROSITE" id="PS00198">
    <property type="entry name" value="4FE4S_FER_1"/>
    <property type="match status" value="1"/>
</dbReference>
<accession>A0A9D0Z3I8</accession>
<dbReference type="Pfam" id="PF13534">
    <property type="entry name" value="Fer4_17"/>
    <property type="match status" value="1"/>
</dbReference>
<dbReference type="Proteomes" id="UP000886796">
    <property type="component" value="Unassembled WGS sequence"/>
</dbReference>
<dbReference type="PANTHER" id="PTHR43312">
    <property type="entry name" value="D-THREO-ALDOSE 1-DEHYDROGENASE"/>
    <property type="match status" value="1"/>
</dbReference>
<dbReference type="PANTHER" id="PTHR43312:SF1">
    <property type="entry name" value="NADP-DEPENDENT OXIDOREDUCTASE DOMAIN-CONTAINING PROTEIN"/>
    <property type="match status" value="1"/>
</dbReference>
<evidence type="ECO:0000259" key="4">
    <source>
        <dbReference type="PROSITE" id="PS51379"/>
    </source>
</evidence>
<dbReference type="InterPro" id="IPR017900">
    <property type="entry name" value="4Fe4S_Fe_S_CS"/>
</dbReference>
<dbReference type="GO" id="GO:0051536">
    <property type="term" value="F:iron-sulfur cluster binding"/>
    <property type="evidence" value="ECO:0007669"/>
    <property type="project" value="UniProtKB-KW"/>
</dbReference>
<keyword evidence="2" id="KW-0408">Iron</keyword>
<feature type="domain" description="4Fe-4S ferredoxin-type" evidence="4">
    <location>
        <begin position="297"/>
        <end position="326"/>
    </location>
</feature>
<evidence type="ECO:0000313" key="5">
    <source>
        <dbReference type="EMBL" id="HIQ67906.1"/>
    </source>
</evidence>
<dbReference type="InterPro" id="IPR053135">
    <property type="entry name" value="AKR2_Oxidoreductase"/>
</dbReference>
<reference evidence="5" key="1">
    <citation type="submission" date="2020-10" db="EMBL/GenBank/DDBJ databases">
        <authorList>
            <person name="Gilroy R."/>
        </authorList>
    </citation>
    <scope>NUCLEOTIDE SEQUENCE</scope>
    <source>
        <strain evidence="5">13361</strain>
    </source>
</reference>
<evidence type="ECO:0000256" key="1">
    <source>
        <dbReference type="ARBA" id="ARBA00022723"/>
    </source>
</evidence>
<organism evidence="5 6">
    <name type="scientific">Candidatus Faecousia excrementigallinarum</name>
    <dbReference type="NCBI Taxonomy" id="2840806"/>
    <lineage>
        <taxon>Bacteria</taxon>
        <taxon>Bacillati</taxon>
        <taxon>Bacillota</taxon>
        <taxon>Clostridia</taxon>
        <taxon>Eubacteriales</taxon>
        <taxon>Oscillospiraceae</taxon>
        <taxon>Faecousia</taxon>
    </lineage>
</organism>
<evidence type="ECO:0000256" key="2">
    <source>
        <dbReference type="ARBA" id="ARBA00023004"/>
    </source>
</evidence>